<evidence type="ECO:0000313" key="3">
    <source>
        <dbReference type="EMBL" id="KAK3237259.1"/>
    </source>
</evidence>
<name>A0AAE0BKB9_9CHLO</name>
<feature type="domain" description="Cyclic nucleotide-binding" evidence="2">
    <location>
        <begin position="117"/>
        <end position="241"/>
    </location>
</feature>
<reference evidence="3 4" key="1">
    <citation type="journal article" date="2015" name="Genome Biol. Evol.">
        <title>Comparative Genomics of a Bacterivorous Green Alga Reveals Evolutionary Causalities and Consequences of Phago-Mixotrophic Mode of Nutrition.</title>
        <authorList>
            <person name="Burns J.A."/>
            <person name="Paasch A."/>
            <person name="Narechania A."/>
            <person name="Kim E."/>
        </authorList>
    </citation>
    <scope>NUCLEOTIDE SEQUENCE [LARGE SCALE GENOMIC DNA]</scope>
    <source>
        <strain evidence="3 4">PLY_AMNH</strain>
    </source>
</reference>
<feature type="compositionally biased region" description="Low complexity" evidence="1">
    <location>
        <begin position="971"/>
        <end position="982"/>
    </location>
</feature>
<feature type="region of interest" description="Disordered" evidence="1">
    <location>
        <begin position="533"/>
        <end position="580"/>
    </location>
</feature>
<feature type="compositionally biased region" description="Polar residues" evidence="1">
    <location>
        <begin position="760"/>
        <end position="785"/>
    </location>
</feature>
<dbReference type="SUPFAM" id="SSF51206">
    <property type="entry name" value="cAMP-binding domain-like"/>
    <property type="match status" value="2"/>
</dbReference>
<feature type="compositionally biased region" description="Low complexity" evidence="1">
    <location>
        <begin position="998"/>
        <end position="1010"/>
    </location>
</feature>
<dbReference type="PROSITE" id="PS50042">
    <property type="entry name" value="CNMP_BINDING_3"/>
    <property type="match status" value="1"/>
</dbReference>
<dbReference type="PANTHER" id="PTHR23011:SF28">
    <property type="entry name" value="CYCLIC NUCLEOTIDE-BINDING DOMAIN CONTAINING PROTEIN"/>
    <property type="match status" value="1"/>
</dbReference>
<dbReference type="Proteomes" id="UP001190700">
    <property type="component" value="Unassembled WGS sequence"/>
</dbReference>
<dbReference type="Gene3D" id="2.60.120.10">
    <property type="entry name" value="Jelly Rolls"/>
    <property type="match status" value="1"/>
</dbReference>
<dbReference type="PANTHER" id="PTHR23011">
    <property type="entry name" value="CYCLIC NUCLEOTIDE-BINDING DOMAIN CONTAINING PROTEIN"/>
    <property type="match status" value="1"/>
</dbReference>
<dbReference type="PROSITE" id="PS00889">
    <property type="entry name" value="CNMP_BINDING_2"/>
    <property type="match status" value="1"/>
</dbReference>
<feature type="compositionally biased region" description="Low complexity" evidence="1">
    <location>
        <begin position="639"/>
        <end position="657"/>
    </location>
</feature>
<dbReference type="InterPro" id="IPR000595">
    <property type="entry name" value="cNMP-bd_dom"/>
</dbReference>
<gene>
    <name evidence="3" type="ORF">CYMTET_52650</name>
</gene>
<keyword evidence="4" id="KW-1185">Reference proteome</keyword>
<protein>
    <recommendedName>
        <fullName evidence="2">Cyclic nucleotide-binding domain-containing protein</fullName>
    </recommendedName>
</protein>
<accession>A0AAE0BKB9</accession>
<dbReference type="PRINTS" id="PR00103">
    <property type="entry name" value="CAMPKINASE"/>
</dbReference>
<dbReference type="AlphaFoldDB" id="A0AAE0BKB9"/>
<feature type="region of interest" description="Disordered" evidence="1">
    <location>
        <begin position="703"/>
        <end position="748"/>
    </location>
</feature>
<dbReference type="InterPro" id="IPR018488">
    <property type="entry name" value="cNMP-bd_CS"/>
</dbReference>
<proteinExistence type="predicted"/>
<feature type="region of interest" description="Disordered" evidence="1">
    <location>
        <begin position="932"/>
        <end position="1085"/>
    </location>
</feature>
<feature type="region of interest" description="Disordered" evidence="1">
    <location>
        <begin position="608"/>
        <end position="668"/>
    </location>
</feature>
<feature type="compositionally biased region" description="Basic and acidic residues" evidence="1">
    <location>
        <begin position="1011"/>
        <end position="1034"/>
    </location>
</feature>
<feature type="region of interest" description="Disordered" evidence="1">
    <location>
        <begin position="760"/>
        <end position="804"/>
    </location>
</feature>
<dbReference type="SMART" id="SM00100">
    <property type="entry name" value="cNMP"/>
    <property type="match status" value="1"/>
</dbReference>
<evidence type="ECO:0000259" key="2">
    <source>
        <dbReference type="PROSITE" id="PS50042"/>
    </source>
</evidence>
<feature type="compositionally biased region" description="Polar residues" evidence="1">
    <location>
        <begin position="932"/>
        <end position="948"/>
    </location>
</feature>
<feature type="compositionally biased region" description="Low complexity" evidence="1">
    <location>
        <begin position="533"/>
        <end position="550"/>
    </location>
</feature>
<dbReference type="EMBL" id="LGRX02034662">
    <property type="protein sequence ID" value="KAK3237259.1"/>
    <property type="molecule type" value="Genomic_DNA"/>
</dbReference>
<feature type="region of interest" description="Disordered" evidence="1">
    <location>
        <begin position="818"/>
        <end position="863"/>
    </location>
</feature>
<feature type="region of interest" description="Disordered" evidence="1">
    <location>
        <begin position="22"/>
        <end position="78"/>
    </location>
</feature>
<evidence type="ECO:0000313" key="4">
    <source>
        <dbReference type="Proteomes" id="UP001190700"/>
    </source>
</evidence>
<sequence>MRKTLNIRARDSVVNSFHLAEEDTTPNTQGMRRQSKFKGNQRQSVANKFNQAEQDKSATANTRGLKRPKDTPSSPGYSKMWRLTYKMKRLLMEMKGRERTHEEIGQLMQLGKESCVFLAKKSEPVRRAICRVMEFDTATAKQTIFRQGDQGDSFYILLQGTVEAIKYDDPNDPTDPGQVLATIGRGNCFGELSLLMACTRTASVVTKTACEMVYISDLHFAEIFKAESEDLEDSNYMFFKNHVVAFQASDVSRKFLKDISILVRNSELEKEKLYHLDSCEHLFFIASGECELLVPMEHDKWPDSMELFGKVEKILSRAEKEELERLNQERINRASSVLTLSKGMHFADVGIFDEPKRGWMIRAVTAKVSFLWLHKSDVKKHLSSRIRSCLLNETKFRSQYYRDRIHSLKNNPYAVPQEKKVPGFVSLVEDEIPKKHIPALSKKVQKIVDYSEKAKEDMETHHPLKNQGNSLVGNPAQVAAVLKAYEERQIDLRMLLELTAAKNSLAEGKAFAGTATASTFLSAFAVTSANSPALASIPSTSRPSAASASSLTKTPKSAVEEKEAPVTPPLPPPPPIALLSQRDSLYGLPLDSNAPFPIHAHEQVADIATSPEQDGSPPPTATPAARPPSSGSKHATEEAATVSSRPVSSRPGSAAPVHAAPKPLLQEAHLEHPAPLPLVIEAHSERPIVVPLFQETHCPVGASLSQETQSERPVAAPQVQEPQAERSGATPPAQHDRPGFAATPSTDACNVSCSDSLFVTQQTAQRPSSSPHFTRGGATSPTTPALPQRLFTPPAMHVGSSVATGMGLPRQRVVWTDGEEASSAGVSSQPQQPQPQPQPARGVSPGPAKTAADPSSKEGPPLLSMRDATTYLHHSMENLVEGAVPVVLLCSRDAPHLRPDSPILAANMGSDDNRISSRFNVRLQIPPNINQLKSPEVTLRSSRSQAGGKSSIKRNMAVSSGDDNVDEADSSVKLLSSSTFSSPRHTLEASQSVRHLRPSSPSSDRAPSPARSERGRSESPTRTRDGLSRGEGHPHGAWGVLPKGNKRTTSHYDRGTYNVGSKNRPNWKPDAALGNPHRWTMRSFA</sequence>
<evidence type="ECO:0000256" key="1">
    <source>
        <dbReference type="SAM" id="MobiDB-lite"/>
    </source>
</evidence>
<organism evidence="3 4">
    <name type="scientific">Cymbomonas tetramitiformis</name>
    <dbReference type="NCBI Taxonomy" id="36881"/>
    <lineage>
        <taxon>Eukaryota</taxon>
        <taxon>Viridiplantae</taxon>
        <taxon>Chlorophyta</taxon>
        <taxon>Pyramimonadophyceae</taxon>
        <taxon>Pyramimonadales</taxon>
        <taxon>Pyramimonadaceae</taxon>
        <taxon>Cymbomonas</taxon>
    </lineage>
</organism>
<feature type="compositionally biased region" description="Pro residues" evidence="1">
    <location>
        <begin position="566"/>
        <end position="576"/>
    </location>
</feature>
<dbReference type="CDD" id="cd00038">
    <property type="entry name" value="CAP_ED"/>
    <property type="match status" value="1"/>
</dbReference>
<comment type="caution">
    <text evidence="3">The sequence shown here is derived from an EMBL/GenBank/DDBJ whole genome shotgun (WGS) entry which is preliminary data.</text>
</comment>
<dbReference type="InterPro" id="IPR014710">
    <property type="entry name" value="RmlC-like_jellyroll"/>
</dbReference>
<dbReference type="Pfam" id="PF00027">
    <property type="entry name" value="cNMP_binding"/>
    <property type="match status" value="1"/>
</dbReference>
<dbReference type="InterPro" id="IPR018490">
    <property type="entry name" value="cNMP-bd_dom_sf"/>
</dbReference>
<feature type="compositionally biased region" description="Polar residues" evidence="1">
    <location>
        <begin position="25"/>
        <end position="62"/>
    </location>
</feature>